<reference evidence="4 5" key="1">
    <citation type="submission" date="2021-03" db="EMBL/GenBank/DDBJ databases">
        <title>Antimicrobial resistance genes in bacteria isolated from Japanese honey, and their potential for conferring macrolide and lincosamide resistance in the American foulbrood pathogen Paenibacillus larvae.</title>
        <authorList>
            <person name="Okamoto M."/>
            <person name="Kumagai M."/>
            <person name="Kanamori H."/>
            <person name="Takamatsu D."/>
        </authorList>
    </citation>
    <scope>NUCLEOTIDE SEQUENCE [LARGE SCALE GENOMIC DNA]</scope>
    <source>
        <strain evidence="4 5">J15TS10</strain>
    </source>
</reference>
<dbReference type="InterPro" id="IPR007119">
    <property type="entry name" value="Phage_tail_spike_N"/>
</dbReference>
<feature type="coiled-coil region" evidence="1">
    <location>
        <begin position="440"/>
        <end position="474"/>
    </location>
</feature>
<evidence type="ECO:0000313" key="5">
    <source>
        <dbReference type="Proteomes" id="UP000681290"/>
    </source>
</evidence>
<dbReference type="InterPro" id="IPR010572">
    <property type="entry name" value="Tail_dom"/>
</dbReference>
<evidence type="ECO:0008006" key="6">
    <source>
        <dbReference type="Google" id="ProtNLM"/>
    </source>
</evidence>
<name>A0ABQ4MQ80_9BACL</name>
<organism evidence="4 5">
    <name type="scientific">Paenibacillus woosongensis</name>
    <dbReference type="NCBI Taxonomy" id="307580"/>
    <lineage>
        <taxon>Bacteria</taxon>
        <taxon>Bacillati</taxon>
        <taxon>Bacillota</taxon>
        <taxon>Bacilli</taxon>
        <taxon>Bacillales</taxon>
        <taxon>Paenibacillaceae</taxon>
        <taxon>Paenibacillus</taxon>
    </lineage>
</organism>
<dbReference type="EMBL" id="BOSM01000002">
    <property type="protein sequence ID" value="GIP58132.1"/>
    <property type="molecule type" value="Genomic_DNA"/>
</dbReference>
<dbReference type="InterPro" id="IPR057796">
    <property type="entry name" value="YOMG-like_N"/>
</dbReference>
<dbReference type="Pfam" id="PF24049">
    <property type="entry name" value="YOMG_N"/>
    <property type="match status" value="1"/>
</dbReference>
<evidence type="ECO:0000259" key="2">
    <source>
        <dbReference type="Pfam" id="PF06605"/>
    </source>
</evidence>
<evidence type="ECO:0000313" key="4">
    <source>
        <dbReference type="EMBL" id="GIP58132.1"/>
    </source>
</evidence>
<dbReference type="Proteomes" id="UP000681290">
    <property type="component" value="Unassembled WGS sequence"/>
</dbReference>
<feature type="coiled-coil region" evidence="1">
    <location>
        <begin position="295"/>
        <end position="322"/>
    </location>
</feature>
<gene>
    <name evidence="4" type="ORF">J15TS10_19460</name>
</gene>
<evidence type="ECO:0000256" key="1">
    <source>
        <dbReference type="SAM" id="Coils"/>
    </source>
</evidence>
<sequence>MLGEIDYNLKPIQPQYFLCKPNREIIGKLKHIYNDSIQEPLNQVGELEFTIPLQIDWHHKLISNKYAELIRERYLIKVVRGQKIDWFIVVSLSQASENDQESMTVKCYSAYHMLTDKMIKSYSVEAYYCRQVLTDMLANTVWDIDYIDADFDLSYRAFEFQSSTVLDAIYSIADKYNAIVEFNTDARTLSFKKPELFGLNRGLTFSFGKYLKSMNKQTSADQMVTRLTAKGKDDLTIHHVNPTGQGYVESFSYFVYPFRRDDQRTVLSSSFHMSDSLCHALLDYEELVQSKTGLIESYIKQRQVYEDELNQLDIDHNRLKNNEKVITDTMLSQQFDGKMFFEKYVHTGSSSHTFEVNSTYAYAVLIKADNTAGLSVYLNGQLRSLPSGQWAMLGKVKDVASIQVALQGGNTGIFIQVANISLDEWTGSGNEQAIVERYSLDHKENQLRLKEIEINNKKAQIADIQNQIDAVQVVLTADNNFSPAQLQELNEFVIEREFSDDVYVDEHDLYEAAQEKLRELQQPQLSIDIDIVNFLEIVGEQRNWHKLVLGDFVNIKYEPTDTYVTARIVSISYDYEGQEISLTLSNIKDVSDDSKDMEKFIQNSTNTNIIVDASKHKWGKAIVDVSEMSQLFENFWNKVTNDINMASNEHVVIDRKGITIIDPNDPLRFLRATHGVLGLTRSGGLKYETAISPDGVIAEMVLGKIILGQRVVIGDTTGVFTIEGSRLMIDDRCGREVLKLGLLSDSPDKFGIFVNRYASPTDCSNTTILNRVNITADEGLVLERNRNGSFQKTLYTSTDGDLYMIGNLRVGEDERVFIADRNGISVGASIWDYAPFRVDMLGNCWLDSLFANHAEIKNSLFKDGHIEGSSLVLRDALGGVIKMYPDHGLWFGAEQFNDAIASIAMDGTAKFKKLIVTDGHNKLLIDSEQKKIFMNNWDIVGAGAIDTDLLSANIVTAMDGFVTDLTASRMTTLTGQIRERAMDYIRIDGHTQKFIRGNIKPGSAVHKSLPDGRLLYWINASQSGQMTTEVTNWPVMTYDMDERDKMIIGLDGDEDRATPFIQMGIGDGNDGSMGGKSRIDKYDGGLKTSYHSSGSEIERSIDLADNGITIQSNGQGHITIKAHSIKLEAAGTISFSGTEYVFT</sequence>
<feature type="domain" description="Tail spike" evidence="2">
    <location>
        <begin position="117"/>
        <end position="252"/>
    </location>
</feature>
<dbReference type="Pfam" id="PF06605">
    <property type="entry name" value="Prophage_tail"/>
    <property type="match status" value="2"/>
</dbReference>
<evidence type="ECO:0000259" key="3">
    <source>
        <dbReference type="Pfam" id="PF24049"/>
    </source>
</evidence>
<keyword evidence="5" id="KW-1185">Reference proteome</keyword>
<dbReference type="NCBIfam" id="TIGR01665">
    <property type="entry name" value="put_anti_recept"/>
    <property type="match status" value="1"/>
</dbReference>
<feature type="domain" description="YOMG-like N-terminal" evidence="3">
    <location>
        <begin position="18"/>
        <end position="107"/>
    </location>
</feature>
<protein>
    <recommendedName>
        <fullName evidence="6">Prophage tail endopeptidase domain-containing protein</fullName>
    </recommendedName>
</protein>
<keyword evidence="1" id="KW-0175">Coiled coil</keyword>
<accession>A0ABQ4MQ80</accession>
<comment type="caution">
    <text evidence="4">The sequence shown here is derived from an EMBL/GenBank/DDBJ whole genome shotgun (WGS) entry which is preliminary data.</text>
</comment>
<proteinExistence type="predicted"/>
<dbReference type="RefSeq" id="WP_213590569.1">
    <property type="nucleotide sequence ID" value="NZ_BOSM01000002.1"/>
</dbReference>
<feature type="domain" description="Tail spike" evidence="2">
    <location>
        <begin position="496"/>
        <end position="588"/>
    </location>
</feature>